<keyword evidence="4" id="KW-0489">Methyltransferase</keyword>
<dbReference type="InterPro" id="IPR050508">
    <property type="entry name" value="Methyltransf_Superfamily"/>
</dbReference>
<evidence type="ECO:0000313" key="4">
    <source>
        <dbReference type="EMBL" id="QEV37978.1"/>
    </source>
</evidence>
<dbReference type="GO" id="GO:0008168">
    <property type="term" value="F:methyltransferase activity"/>
    <property type="evidence" value="ECO:0007669"/>
    <property type="project" value="UniProtKB-KW"/>
</dbReference>
<dbReference type="InterPro" id="IPR041698">
    <property type="entry name" value="Methyltransf_25"/>
</dbReference>
<dbReference type="AlphaFoldDB" id="A0A0B5D859"/>
<dbReference type="InterPro" id="IPR029063">
    <property type="entry name" value="SAM-dependent_MTases_sf"/>
</dbReference>
<evidence type="ECO:0000313" key="3">
    <source>
        <dbReference type="EMBL" id="AJE39394.1"/>
    </source>
</evidence>
<evidence type="ECO:0000259" key="2">
    <source>
        <dbReference type="Pfam" id="PF13649"/>
    </source>
</evidence>
<accession>A0A0B5D859</accession>
<reference evidence="5" key="1">
    <citation type="submission" date="2014-09" db="EMBL/GenBank/DDBJ databases">
        <title>Sequence of the Streptomyces nodosus genome.</title>
        <authorList>
            <person name="Sweeney P."/>
            <person name="Stephens N."/>
            <person name="Murphy C."/>
            <person name="Caffrey P."/>
        </authorList>
    </citation>
    <scope>NUCLEOTIDE SEQUENCE [LARGE SCALE GENOMIC DNA]</scope>
    <source>
        <strain evidence="5">ATCC 14899</strain>
    </source>
</reference>
<dbReference type="GO" id="GO:0032259">
    <property type="term" value="P:methylation"/>
    <property type="evidence" value="ECO:0007669"/>
    <property type="project" value="UniProtKB-KW"/>
</dbReference>
<keyword evidence="4" id="KW-0808">Transferase</keyword>
<gene>
    <name evidence="4" type="ORF">CP978_05010</name>
    <name evidence="3" type="ORF">SNOD_04620</name>
</gene>
<dbReference type="STRING" id="40318.SNOD_04620"/>
<sequence>MTTPDSIEPARFWEDRYRKCGRIWSGQPNELLVREAGDLAPGSALELGCSEGADALWLASRGWQVTAVDISTTALRRAAAQAIELGLSGQVTFQHHDLGQTFPGGSFDLVAAQYLQSPVALDQTAILRLAARAVAPGGTLIIVMHAGWPTWSTAAQQPADVVFLTLEGLLTTLALPPTWKVDTLASVQRSAPSSEGRPGTRTDHVWRLTRTT</sequence>
<feature type="region of interest" description="Disordered" evidence="1">
    <location>
        <begin position="188"/>
        <end position="212"/>
    </location>
</feature>
<dbReference type="CDD" id="cd02440">
    <property type="entry name" value="AdoMet_MTases"/>
    <property type="match status" value="1"/>
</dbReference>
<evidence type="ECO:0000313" key="6">
    <source>
        <dbReference type="Proteomes" id="UP000325763"/>
    </source>
</evidence>
<dbReference type="EMBL" id="CP023747">
    <property type="protein sequence ID" value="QEV37978.1"/>
    <property type="molecule type" value="Genomic_DNA"/>
</dbReference>
<protein>
    <submittedName>
        <fullName evidence="4">Class I SAM-dependent methyltransferase</fullName>
    </submittedName>
</protein>
<dbReference type="SUPFAM" id="SSF53335">
    <property type="entry name" value="S-adenosyl-L-methionine-dependent methyltransferases"/>
    <property type="match status" value="1"/>
</dbReference>
<feature type="domain" description="Methyltransferase" evidence="2">
    <location>
        <begin position="45"/>
        <end position="138"/>
    </location>
</feature>
<evidence type="ECO:0000313" key="5">
    <source>
        <dbReference type="Proteomes" id="UP000031526"/>
    </source>
</evidence>
<dbReference type="KEGG" id="snq:CP978_05010"/>
<organism evidence="3 5">
    <name type="scientific">Streptomyces nodosus</name>
    <dbReference type="NCBI Taxonomy" id="40318"/>
    <lineage>
        <taxon>Bacteria</taxon>
        <taxon>Bacillati</taxon>
        <taxon>Actinomycetota</taxon>
        <taxon>Actinomycetes</taxon>
        <taxon>Kitasatosporales</taxon>
        <taxon>Streptomycetaceae</taxon>
        <taxon>Streptomyces</taxon>
    </lineage>
</organism>
<dbReference type="EMBL" id="CP009313">
    <property type="protein sequence ID" value="AJE39394.1"/>
    <property type="molecule type" value="Genomic_DNA"/>
</dbReference>
<reference evidence="3 5" key="2">
    <citation type="journal article" date="2016" name="Appl. Microbiol. Biotechnol.">
        <title>Exploiting the genome sequence of Streptomyces nodosus for enhanced antibiotic production.</title>
        <authorList>
            <person name="Sweeney P."/>
            <person name="Murphy C.D."/>
            <person name="Caffrey P."/>
        </authorList>
    </citation>
    <scope>NUCLEOTIDE SEQUENCE [LARGE SCALE GENOMIC DNA]</scope>
    <source>
        <strain evidence="3 5">ATCC 14899</strain>
    </source>
</reference>
<dbReference type="OrthoDB" id="9786503at2"/>
<dbReference type="Proteomes" id="UP000325763">
    <property type="component" value="Chromosome"/>
</dbReference>
<reference evidence="4 6" key="3">
    <citation type="submission" date="2017-09" db="EMBL/GenBank/DDBJ databases">
        <title>Streptomyces genome completion.</title>
        <authorList>
            <person name="Lee N."/>
            <person name="Cho B.-K."/>
        </authorList>
    </citation>
    <scope>NUCLEOTIDE SEQUENCE [LARGE SCALE GENOMIC DNA]</scope>
    <source>
        <strain evidence="4 6">ATCC 14899</strain>
    </source>
</reference>
<keyword evidence="5" id="KW-1185">Reference proteome</keyword>
<dbReference type="Proteomes" id="UP000031526">
    <property type="component" value="Chromosome"/>
</dbReference>
<dbReference type="PANTHER" id="PTHR42912">
    <property type="entry name" value="METHYLTRANSFERASE"/>
    <property type="match status" value="1"/>
</dbReference>
<dbReference type="Gene3D" id="3.40.50.150">
    <property type="entry name" value="Vaccinia Virus protein VP39"/>
    <property type="match status" value="1"/>
</dbReference>
<dbReference type="Pfam" id="PF13649">
    <property type="entry name" value="Methyltransf_25"/>
    <property type="match status" value="1"/>
</dbReference>
<dbReference type="RefSeq" id="WP_043437872.1">
    <property type="nucleotide sequence ID" value="NZ_CP009313.1"/>
</dbReference>
<dbReference type="HOGENOM" id="CLU_056435_0_0_11"/>
<name>A0A0B5D859_9ACTN</name>
<proteinExistence type="predicted"/>
<evidence type="ECO:0000256" key="1">
    <source>
        <dbReference type="SAM" id="MobiDB-lite"/>
    </source>
</evidence>